<feature type="domain" description="Neurotransmitter-gated ion-channel transmembrane" evidence="7">
    <location>
        <begin position="240"/>
        <end position="337"/>
    </location>
</feature>
<feature type="transmembrane region" description="Helical" evidence="5">
    <location>
        <begin position="231"/>
        <end position="251"/>
    </location>
</feature>
<dbReference type="PANTHER" id="PTHR18945">
    <property type="entry name" value="NEUROTRANSMITTER GATED ION CHANNEL"/>
    <property type="match status" value="1"/>
</dbReference>
<keyword evidence="4 5" id="KW-0472">Membrane</keyword>
<evidence type="ECO:0000259" key="6">
    <source>
        <dbReference type="Pfam" id="PF02931"/>
    </source>
</evidence>
<reference evidence="8 9" key="1">
    <citation type="submission" date="2024-01" db="EMBL/GenBank/DDBJ databases">
        <title>The genome of the rayed Mediterranean limpet Patella caerulea (Linnaeus, 1758).</title>
        <authorList>
            <person name="Anh-Thu Weber A."/>
            <person name="Halstead-Nussloch G."/>
        </authorList>
    </citation>
    <scope>NUCLEOTIDE SEQUENCE [LARGE SCALE GENOMIC DNA]</scope>
    <source>
        <strain evidence="8">AATW-2023a</strain>
        <tissue evidence="8">Whole specimen</tissue>
    </source>
</reference>
<accession>A0AAN8Q4H2</accession>
<dbReference type="InterPro" id="IPR006029">
    <property type="entry name" value="Neurotrans-gated_channel_TM"/>
</dbReference>
<feature type="transmembrane region" description="Helical" evidence="5">
    <location>
        <begin position="359"/>
        <end position="380"/>
    </location>
</feature>
<evidence type="ECO:0000259" key="7">
    <source>
        <dbReference type="Pfam" id="PF02932"/>
    </source>
</evidence>
<dbReference type="InterPro" id="IPR018000">
    <property type="entry name" value="Neurotransmitter_ion_chnl_CS"/>
</dbReference>
<dbReference type="EMBL" id="JAZGQO010000004">
    <property type="protein sequence ID" value="KAK6187211.1"/>
    <property type="molecule type" value="Genomic_DNA"/>
</dbReference>
<dbReference type="SUPFAM" id="SSF63712">
    <property type="entry name" value="Nicotinic receptor ligand binding domain-like"/>
    <property type="match status" value="1"/>
</dbReference>
<keyword evidence="3 5" id="KW-1133">Transmembrane helix</keyword>
<evidence type="ECO:0000256" key="5">
    <source>
        <dbReference type="RuleBase" id="RU000687"/>
    </source>
</evidence>
<comment type="similarity">
    <text evidence="5">Belongs to the ligand-gated ion channel (TC 1.A.9) family.</text>
</comment>
<evidence type="ECO:0000256" key="4">
    <source>
        <dbReference type="ARBA" id="ARBA00023136"/>
    </source>
</evidence>
<dbReference type="GO" id="GO:0016020">
    <property type="term" value="C:membrane"/>
    <property type="evidence" value="ECO:0007669"/>
    <property type="project" value="UniProtKB-SubCell"/>
</dbReference>
<dbReference type="AlphaFoldDB" id="A0AAN8Q4H2"/>
<organism evidence="8 9">
    <name type="scientific">Patella caerulea</name>
    <name type="common">Rayed Mediterranean limpet</name>
    <dbReference type="NCBI Taxonomy" id="87958"/>
    <lineage>
        <taxon>Eukaryota</taxon>
        <taxon>Metazoa</taxon>
        <taxon>Spiralia</taxon>
        <taxon>Lophotrochozoa</taxon>
        <taxon>Mollusca</taxon>
        <taxon>Gastropoda</taxon>
        <taxon>Patellogastropoda</taxon>
        <taxon>Patelloidea</taxon>
        <taxon>Patellidae</taxon>
        <taxon>Patella</taxon>
    </lineage>
</organism>
<dbReference type="InterPro" id="IPR036719">
    <property type="entry name" value="Neuro-gated_channel_TM_sf"/>
</dbReference>
<dbReference type="PRINTS" id="PR00252">
    <property type="entry name" value="NRIONCHANNEL"/>
</dbReference>
<dbReference type="GO" id="GO:0004888">
    <property type="term" value="F:transmembrane signaling receptor activity"/>
    <property type="evidence" value="ECO:0007669"/>
    <property type="project" value="InterPro"/>
</dbReference>
<name>A0AAN8Q4H2_PATCE</name>
<dbReference type="InterPro" id="IPR006201">
    <property type="entry name" value="Neur_channel"/>
</dbReference>
<evidence type="ECO:0000256" key="2">
    <source>
        <dbReference type="ARBA" id="ARBA00022692"/>
    </source>
</evidence>
<evidence type="ECO:0000313" key="8">
    <source>
        <dbReference type="EMBL" id="KAK6187211.1"/>
    </source>
</evidence>
<keyword evidence="9" id="KW-1185">Reference proteome</keyword>
<dbReference type="Proteomes" id="UP001347796">
    <property type="component" value="Unassembled WGS sequence"/>
</dbReference>
<dbReference type="GO" id="GO:0005230">
    <property type="term" value="F:extracellular ligand-gated monoatomic ion channel activity"/>
    <property type="evidence" value="ECO:0007669"/>
    <property type="project" value="InterPro"/>
</dbReference>
<dbReference type="FunFam" id="2.70.170.10:FF:000028">
    <property type="entry name" value="AcetylCholine Receptor"/>
    <property type="match status" value="1"/>
</dbReference>
<proteinExistence type="inferred from homology"/>
<keyword evidence="2 5" id="KW-0812">Transmembrane</keyword>
<protein>
    <submittedName>
        <fullName evidence="8">Uncharacterized protein</fullName>
    </submittedName>
</protein>
<dbReference type="InterPro" id="IPR006202">
    <property type="entry name" value="Neur_chan_lig-bd"/>
</dbReference>
<feature type="transmembrane region" description="Helical" evidence="5">
    <location>
        <begin position="293"/>
        <end position="313"/>
    </location>
</feature>
<comment type="caution">
    <text evidence="8">The sequence shown here is derived from an EMBL/GenBank/DDBJ whole genome shotgun (WGS) entry which is preliminary data.</text>
</comment>
<feature type="chain" id="PRO_5042661613" evidence="5">
    <location>
        <begin position="20"/>
        <end position="381"/>
    </location>
</feature>
<dbReference type="Pfam" id="PF02932">
    <property type="entry name" value="Neur_chan_memb"/>
    <property type="match status" value="1"/>
</dbReference>
<keyword evidence="5" id="KW-0813">Transport</keyword>
<keyword evidence="5" id="KW-0407">Ion channel</keyword>
<sequence length="381" mass="43703">MPVFKTLILVLWIVDAVNCEFVRKDFFHTLFKGYESNFQPKENVTEDVDIHINYRIISINHVSEIDQYIETACKLLIKWTDQFLRWDSTVPGSPKYITVSADKLWVPTIVVFNTFDNGQRYVSKDAKLIVQANGDVVWASENIFKTSCKIDIAKFPFDQQTCSIVFSPPFTHYSPYIFRLLKGKGLTSVYQESNEWSLVDTKVYKQYFNISPIIHPDKGDLVLDMIIQRKYAFHVIKGVVPPTCLSILNCFVFRLPAASGERLTMALSVLLSYTIYLSFITESLPENSDRICIFSIYLTSILLLSIAIIIGTIRSIALHCGTHDLPPWLCWMLRKRIQTVGENMDESHRATVSQMYDKLMFIISICATCLVTVVCFTIMLC</sequence>
<dbReference type="InterPro" id="IPR038050">
    <property type="entry name" value="Neuro_actylchol_rec"/>
</dbReference>
<dbReference type="SUPFAM" id="SSF90112">
    <property type="entry name" value="Neurotransmitter-gated ion-channel transmembrane pore"/>
    <property type="match status" value="1"/>
</dbReference>
<feature type="transmembrane region" description="Helical" evidence="5">
    <location>
        <begin position="263"/>
        <end position="281"/>
    </location>
</feature>
<evidence type="ECO:0000256" key="1">
    <source>
        <dbReference type="ARBA" id="ARBA00004141"/>
    </source>
</evidence>
<keyword evidence="5" id="KW-0732">Signal</keyword>
<dbReference type="CDD" id="cd19051">
    <property type="entry name" value="LGIC_TM_cation"/>
    <property type="match status" value="1"/>
</dbReference>
<feature type="domain" description="Neurotransmitter-gated ion-channel ligand-binding" evidence="6">
    <location>
        <begin position="25"/>
        <end position="231"/>
    </location>
</feature>
<dbReference type="Gene3D" id="1.20.58.390">
    <property type="entry name" value="Neurotransmitter-gated ion-channel transmembrane domain"/>
    <property type="match status" value="1"/>
</dbReference>
<comment type="subcellular location">
    <subcellularLocation>
        <location evidence="1">Membrane</location>
        <topology evidence="1">Multi-pass membrane protein</topology>
    </subcellularLocation>
</comment>
<dbReference type="PROSITE" id="PS00236">
    <property type="entry name" value="NEUROTR_ION_CHANNEL"/>
    <property type="match status" value="1"/>
</dbReference>
<feature type="signal peptide" evidence="5">
    <location>
        <begin position="1"/>
        <end position="19"/>
    </location>
</feature>
<gene>
    <name evidence="8" type="ORF">SNE40_005288</name>
</gene>
<dbReference type="CDD" id="cd18989">
    <property type="entry name" value="LGIC_ECD_cation"/>
    <property type="match status" value="1"/>
</dbReference>
<keyword evidence="5" id="KW-0406">Ion transport</keyword>
<evidence type="ECO:0000313" key="9">
    <source>
        <dbReference type="Proteomes" id="UP001347796"/>
    </source>
</evidence>
<dbReference type="Pfam" id="PF02931">
    <property type="entry name" value="Neur_chan_LBD"/>
    <property type="match status" value="1"/>
</dbReference>
<evidence type="ECO:0000256" key="3">
    <source>
        <dbReference type="ARBA" id="ARBA00022989"/>
    </source>
</evidence>
<dbReference type="Gene3D" id="2.70.170.10">
    <property type="entry name" value="Neurotransmitter-gated ion-channel ligand-binding domain"/>
    <property type="match status" value="1"/>
</dbReference>
<dbReference type="InterPro" id="IPR036734">
    <property type="entry name" value="Neur_chan_lig-bd_sf"/>
</dbReference>